<accession>A0ABX2D7S2</accession>
<organism evidence="2 3">
    <name type="scientific">Microcoleus asticus IPMA8</name>
    <dbReference type="NCBI Taxonomy" id="2563858"/>
    <lineage>
        <taxon>Bacteria</taxon>
        <taxon>Bacillati</taxon>
        <taxon>Cyanobacteriota</taxon>
        <taxon>Cyanophyceae</taxon>
        <taxon>Oscillatoriophycideae</taxon>
        <taxon>Oscillatoriales</taxon>
        <taxon>Microcoleaceae</taxon>
        <taxon>Microcoleus</taxon>
        <taxon>Microcoleus asticus</taxon>
    </lineage>
</organism>
<sequence>MDETPWCVKGVKEWLWTATGKNFCLFHAADTRSRAELETMLGSEFAGVLSSDDFSVYNGVLVGAQQKCLAHLRRHFKKVLLLSHGNNTVVASAFLELIDEAFRQHRKWREYPEELDYHTWARDFKVSLAELLNTWQGHVGHAAGLLLRSLREKAHQWWYFLDHPDIPPDNNLAERSVRLAVTKRKVSGGSRSISRFEQTADLLSVIQTCRFQGKSAMTFFRDAISAHSCDLFMPSFIPQS</sequence>
<dbReference type="InterPro" id="IPR004291">
    <property type="entry name" value="Transposase_IS66_central"/>
</dbReference>
<evidence type="ECO:0000259" key="1">
    <source>
        <dbReference type="Pfam" id="PF03050"/>
    </source>
</evidence>
<protein>
    <recommendedName>
        <fullName evidence="1">Transposase IS66 central domain-containing protein</fullName>
    </recommendedName>
</protein>
<dbReference type="InterPro" id="IPR052344">
    <property type="entry name" value="Transposase-related"/>
</dbReference>
<dbReference type="Proteomes" id="UP000702425">
    <property type="component" value="Unassembled WGS sequence"/>
</dbReference>
<dbReference type="EMBL" id="SRRZ01000280">
    <property type="protein sequence ID" value="NQE38619.1"/>
    <property type="molecule type" value="Genomic_DNA"/>
</dbReference>
<dbReference type="PANTHER" id="PTHR33678">
    <property type="entry name" value="BLL1576 PROTEIN"/>
    <property type="match status" value="1"/>
</dbReference>
<feature type="domain" description="Transposase IS66 central" evidence="1">
    <location>
        <begin position="1"/>
        <end position="192"/>
    </location>
</feature>
<evidence type="ECO:0000313" key="3">
    <source>
        <dbReference type="Proteomes" id="UP000702425"/>
    </source>
</evidence>
<dbReference type="PANTHER" id="PTHR33678:SF2">
    <property type="match status" value="1"/>
</dbReference>
<dbReference type="Pfam" id="PF03050">
    <property type="entry name" value="DDE_Tnp_IS66"/>
    <property type="match status" value="1"/>
</dbReference>
<evidence type="ECO:0000313" key="2">
    <source>
        <dbReference type="EMBL" id="NQE38619.1"/>
    </source>
</evidence>
<gene>
    <name evidence="2" type="ORF">E5S67_06404</name>
</gene>
<comment type="caution">
    <text evidence="2">The sequence shown here is derived from an EMBL/GenBank/DDBJ whole genome shotgun (WGS) entry which is preliminary data.</text>
</comment>
<reference evidence="2 3" key="1">
    <citation type="journal article" date="2020" name="Sci. Rep.">
        <title>A novel cyanobacterial geosmin producer, revising GeoA distribution and dispersion patterns in Bacteria.</title>
        <authorList>
            <person name="Churro C."/>
            <person name="Semedo-Aguiar A.P."/>
            <person name="Silva A.D."/>
            <person name="Pereira-Leal J.B."/>
            <person name="Leite R.B."/>
        </authorList>
    </citation>
    <scope>NUCLEOTIDE SEQUENCE [LARGE SCALE GENOMIC DNA]</scope>
    <source>
        <strain evidence="2 3">IPMA8</strain>
    </source>
</reference>
<name>A0ABX2D7S2_9CYAN</name>
<proteinExistence type="predicted"/>
<keyword evidence="3" id="KW-1185">Reference proteome</keyword>